<protein>
    <recommendedName>
        <fullName evidence="2">PRC-barrel domain-containing protein</fullName>
    </recommendedName>
</protein>
<dbReference type="OrthoDB" id="6158291at2"/>
<name>A0A1L3SMZ3_9HYPH</name>
<accession>A0A1L3SMZ3</accession>
<dbReference type="EMBL" id="CP018171">
    <property type="protein sequence ID" value="APH70740.1"/>
    <property type="molecule type" value="Genomic_DNA"/>
</dbReference>
<dbReference type="InterPro" id="IPR011033">
    <property type="entry name" value="PRC_barrel-like_sf"/>
</dbReference>
<evidence type="ECO:0000259" key="2">
    <source>
        <dbReference type="Pfam" id="PF05239"/>
    </source>
</evidence>
<feature type="signal peptide" evidence="1">
    <location>
        <begin position="1"/>
        <end position="23"/>
    </location>
</feature>
<evidence type="ECO:0000313" key="3">
    <source>
        <dbReference type="EMBL" id="APH70740.1"/>
    </source>
</evidence>
<dbReference type="Gene3D" id="1.10.238.10">
    <property type="entry name" value="EF-hand"/>
    <property type="match status" value="2"/>
</dbReference>
<feature type="chain" id="PRO_5012273047" description="PRC-barrel domain-containing protein" evidence="1">
    <location>
        <begin position="24"/>
        <end position="418"/>
    </location>
</feature>
<dbReference type="RefSeq" id="WP_072602149.1">
    <property type="nucleotide sequence ID" value="NZ_CP018171.1"/>
</dbReference>
<proteinExistence type="predicted"/>
<dbReference type="KEGG" id="meso:BSQ44_04565"/>
<dbReference type="InterPro" id="IPR027275">
    <property type="entry name" value="PRC-brl_dom"/>
</dbReference>
<dbReference type="InterPro" id="IPR011992">
    <property type="entry name" value="EF-hand-dom_pair"/>
</dbReference>
<keyword evidence="1" id="KW-0732">Signal</keyword>
<organism evidence="3 4">
    <name type="scientific">Aquibium oceanicum</name>
    <dbReference type="NCBI Taxonomy" id="1670800"/>
    <lineage>
        <taxon>Bacteria</taxon>
        <taxon>Pseudomonadati</taxon>
        <taxon>Pseudomonadota</taxon>
        <taxon>Alphaproteobacteria</taxon>
        <taxon>Hyphomicrobiales</taxon>
        <taxon>Phyllobacteriaceae</taxon>
        <taxon>Aquibium</taxon>
    </lineage>
</organism>
<feature type="domain" description="PRC-barrel" evidence="2">
    <location>
        <begin position="226"/>
        <end position="292"/>
    </location>
</feature>
<dbReference type="PROSITE" id="PS00018">
    <property type="entry name" value="EF_HAND_1"/>
    <property type="match status" value="1"/>
</dbReference>
<dbReference type="Proteomes" id="UP000182840">
    <property type="component" value="Chromosome"/>
</dbReference>
<dbReference type="STRING" id="1670800.BSQ44_04565"/>
<dbReference type="AlphaFoldDB" id="A0A1L3SMZ3"/>
<evidence type="ECO:0000313" key="4">
    <source>
        <dbReference type="Proteomes" id="UP000182840"/>
    </source>
</evidence>
<sequence length="418" mass="46505">MRIANTSTALALLMTLGAGPAFAAAEWTFSDIDQDGNLELSNKEFEQVSQGAFRSWDTNQDQRLTSDELDRGVYASWDRDRDDRLSESEFDSGWLGWFGDDDQVAYSDLDRNGDAYLDEDEFTAGLQQSAALDDWNVGDEGVDWQNFHTALYGVYDTDKNAMVNQDEYGAYSDTYMMGDMAQAGVGAEETAAVGETITPQEVISMSDWRSEDLYLGGMSVDEMMDDMEVYGPTGEEIGSVENVVFSNDGRVLSLVAEVGGFWDMFDTHVNVPWDQVNYSGEDKIIIPVTEENVEDYSTWKTGYLTPQDAMGVEVVDDDLETSPGIFRATDLMGDYARVKGGEANGYSNYGYVNDLIIRDGQLQAVVVSPDAGYGISGPYAYPYYSRGWSAGRPYYDMPYDRADVVDNEPLDYDRFGVQ</sequence>
<evidence type="ECO:0000256" key="1">
    <source>
        <dbReference type="SAM" id="SignalP"/>
    </source>
</evidence>
<dbReference type="Pfam" id="PF05239">
    <property type="entry name" value="PRC"/>
    <property type="match status" value="1"/>
</dbReference>
<keyword evidence="4" id="KW-1185">Reference proteome</keyword>
<dbReference type="SUPFAM" id="SSF47473">
    <property type="entry name" value="EF-hand"/>
    <property type="match status" value="1"/>
</dbReference>
<dbReference type="SUPFAM" id="SSF50346">
    <property type="entry name" value="PRC-barrel domain"/>
    <property type="match status" value="1"/>
</dbReference>
<reference evidence="4" key="1">
    <citation type="submission" date="2016-11" db="EMBL/GenBank/DDBJ databases">
        <title>Mesorhizobium oceanicum sp. nov., isolated from deep seawater in South China Sea.</title>
        <authorList>
            <person name="Fu G.-Y."/>
        </authorList>
    </citation>
    <scope>NUCLEOTIDE SEQUENCE [LARGE SCALE GENOMIC DNA]</scope>
    <source>
        <strain evidence="4">B7</strain>
    </source>
</reference>
<dbReference type="InterPro" id="IPR018247">
    <property type="entry name" value="EF_Hand_1_Ca_BS"/>
</dbReference>
<gene>
    <name evidence="3" type="ORF">BSQ44_04565</name>
</gene>
<dbReference type="Gene3D" id="2.30.30.240">
    <property type="entry name" value="PRC-barrel domain"/>
    <property type="match status" value="1"/>
</dbReference>